<dbReference type="SUPFAM" id="SSF51905">
    <property type="entry name" value="FAD/NAD(P)-binding domain"/>
    <property type="match status" value="1"/>
</dbReference>
<feature type="non-terminal residue" evidence="2">
    <location>
        <position position="111"/>
    </location>
</feature>
<dbReference type="Gene3D" id="3.50.50.60">
    <property type="entry name" value="FAD/NAD(P)-binding domain"/>
    <property type="match status" value="1"/>
</dbReference>
<keyword evidence="3" id="KW-1185">Reference proteome</keyword>
<evidence type="ECO:0000313" key="3">
    <source>
        <dbReference type="Proteomes" id="UP000598426"/>
    </source>
</evidence>
<dbReference type="InterPro" id="IPR036188">
    <property type="entry name" value="FAD/NAD-bd_sf"/>
</dbReference>
<gene>
    <name evidence="2" type="ORF">IF188_20010</name>
</gene>
<organism evidence="2 3">
    <name type="scientific">Microbacterium helvum</name>
    <dbReference type="NCBI Taxonomy" id="2773713"/>
    <lineage>
        <taxon>Bacteria</taxon>
        <taxon>Bacillati</taxon>
        <taxon>Actinomycetota</taxon>
        <taxon>Actinomycetes</taxon>
        <taxon>Micrococcales</taxon>
        <taxon>Microbacteriaceae</taxon>
        <taxon>Microbacterium</taxon>
    </lineage>
</organism>
<evidence type="ECO:0000259" key="1">
    <source>
        <dbReference type="Pfam" id="PF01266"/>
    </source>
</evidence>
<dbReference type="RefSeq" id="WP_191173571.1">
    <property type="nucleotide sequence ID" value="NZ_JACXZS010000032.1"/>
</dbReference>
<dbReference type="InterPro" id="IPR006076">
    <property type="entry name" value="FAD-dep_OxRdtase"/>
</dbReference>
<comment type="caution">
    <text evidence="2">The sequence shown here is derived from an EMBL/GenBank/DDBJ whole genome shotgun (WGS) entry which is preliminary data.</text>
</comment>
<dbReference type="Proteomes" id="UP000598426">
    <property type="component" value="Unassembled WGS sequence"/>
</dbReference>
<feature type="domain" description="FAD dependent oxidoreductase" evidence="1">
    <location>
        <begin position="21"/>
        <end position="70"/>
    </location>
</feature>
<reference evidence="2 3" key="1">
    <citation type="submission" date="2020-09" db="EMBL/GenBank/DDBJ databases">
        <title>Isolation and identification of active actinomycetes.</title>
        <authorList>
            <person name="Li X."/>
        </authorList>
    </citation>
    <scope>NUCLEOTIDE SEQUENCE [LARGE SCALE GENOMIC DNA]</scope>
    <source>
        <strain evidence="2 3">NEAU-LLC</strain>
    </source>
</reference>
<accession>A0ABR8NTN0</accession>
<dbReference type="EMBL" id="JACXZS010000032">
    <property type="protein sequence ID" value="MBD3943977.1"/>
    <property type="molecule type" value="Genomic_DNA"/>
</dbReference>
<sequence>MTLLDLTPRVADTGRLTALPVAIIGAGPIGLAAAAHLVERGIDFLIFEAGDEVAASVRSWGHTRLFSPWKHLVDPASRRLLEQQGWVLPDPERAPSGAELVEKYVAPLAAL</sequence>
<protein>
    <submittedName>
        <fullName evidence="2">FAD-dependent oxidoreductase</fullName>
    </submittedName>
</protein>
<evidence type="ECO:0000313" key="2">
    <source>
        <dbReference type="EMBL" id="MBD3943977.1"/>
    </source>
</evidence>
<dbReference type="Pfam" id="PF01266">
    <property type="entry name" value="DAO"/>
    <property type="match status" value="1"/>
</dbReference>
<name>A0ABR8NTN0_9MICO</name>
<proteinExistence type="predicted"/>